<dbReference type="Gene3D" id="3.30.40.10">
    <property type="entry name" value="Zinc/RING finger domain, C3HC4 (zinc finger)"/>
    <property type="match status" value="1"/>
</dbReference>
<keyword evidence="3" id="KW-0862">Zinc</keyword>
<name>A0A1I8F4M5_9PLAT</name>
<dbReference type="Pfam" id="PF13445">
    <property type="entry name" value="zf-RING_UBOX"/>
    <property type="match status" value="1"/>
</dbReference>
<accession>A0A1I8F4M5</accession>
<dbReference type="PANTHER" id="PTHR24103">
    <property type="entry name" value="E3 UBIQUITIN-PROTEIN LIGASE TRIM"/>
    <property type="match status" value="1"/>
</dbReference>
<evidence type="ECO:0000256" key="3">
    <source>
        <dbReference type="ARBA" id="ARBA00022833"/>
    </source>
</evidence>
<keyword evidence="2 4" id="KW-0863">Zinc-finger</keyword>
<dbReference type="InterPro" id="IPR001841">
    <property type="entry name" value="Znf_RING"/>
</dbReference>
<evidence type="ECO:0000313" key="7">
    <source>
        <dbReference type="WBParaSite" id="maker-unitig_20373-snap-gene-0.2-mRNA-1"/>
    </source>
</evidence>
<reference evidence="7" key="1">
    <citation type="submission" date="2016-11" db="UniProtKB">
        <authorList>
            <consortium name="WormBaseParasite"/>
        </authorList>
    </citation>
    <scope>IDENTIFICATION</scope>
</reference>
<dbReference type="PROSITE" id="PS50089">
    <property type="entry name" value="ZF_RING_2"/>
    <property type="match status" value="1"/>
</dbReference>
<dbReference type="InterPro" id="IPR050143">
    <property type="entry name" value="TRIM/RBCC"/>
</dbReference>
<evidence type="ECO:0000259" key="5">
    <source>
        <dbReference type="PROSITE" id="PS50089"/>
    </source>
</evidence>
<keyword evidence="6" id="KW-1185">Reference proteome</keyword>
<organism evidence="6 7">
    <name type="scientific">Macrostomum lignano</name>
    <dbReference type="NCBI Taxonomy" id="282301"/>
    <lineage>
        <taxon>Eukaryota</taxon>
        <taxon>Metazoa</taxon>
        <taxon>Spiralia</taxon>
        <taxon>Lophotrochozoa</taxon>
        <taxon>Platyhelminthes</taxon>
        <taxon>Rhabditophora</taxon>
        <taxon>Macrostomorpha</taxon>
        <taxon>Macrostomida</taxon>
        <taxon>Macrostomidae</taxon>
        <taxon>Macrostomum</taxon>
    </lineage>
</organism>
<evidence type="ECO:0000256" key="4">
    <source>
        <dbReference type="PROSITE-ProRule" id="PRU00175"/>
    </source>
</evidence>
<dbReference type="AlphaFoldDB" id="A0A1I8F4M5"/>
<dbReference type="InterPro" id="IPR027370">
    <property type="entry name" value="Znf-RING_euk"/>
</dbReference>
<evidence type="ECO:0000313" key="6">
    <source>
        <dbReference type="Proteomes" id="UP000095280"/>
    </source>
</evidence>
<dbReference type="GO" id="GO:0008270">
    <property type="term" value="F:zinc ion binding"/>
    <property type="evidence" value="ECO:0007669"/>
    <property type="project" value="UniProtKB-KW"/>
</dbReference>
<proteinExistence type="predicted"/>
<feature type="domain" description="RING-type" evidence="5">
    <location>
        <begin position="19"/>
        <end position="81"/>
    </location>
</feature>
<sequence>LSRNVRQASAKASRQELKCPLCRAWFVRPLLLPCGHSLCRDCWAGIQQAPADDQMSVLSETDSLGRVPAGVPGRTVCDRCRWRRRTASSCPANRALERLVSAAAAASSANKDHGSQDCGNDEDVVELNDCRRHPGEPGAFCLSCRGSFACGLCAGEEPCAGGGGGGVGDGGERHQPVPLPAACKAQKSNREVMAAAVNGAVLTRWLSALQSKKQVMLRPAGI</sequence>
<dbReference type="SUPFAM" id="SSF57850">
    <property type="entry name" value="RING/U-box"/>
    <property type="match status" value="1"/>
</dbReference>
<evidence type="ECO:0000256" key="2">
    <source>
        <dbReference type="ARBA" id="ARBA00022771"/>
    </source>
</evidence>
<dbReference type="Proteomes" id="UP000095280">
    <property type="component" value="Unplaced"/>
</dbReference>
<dbReference type="InterPro" id="IPR013083">
    <property type="entry name" value="Znf_RING/FYVE/PHD"/>
</dbReference>
<protein>
    <submittedName>
        <fullName evidence="7">RING-type domain-containing protein</fullName>
    </submittedName>
</protein>
<evidence type="ECO:0000256" key="1">
    <source>
        <dbReference type="ARBA" id="ARBA00022723"/>
    </source>
</evidence>
<keyword evidence="1" id="KW-0479">Metal-binding</keyword>
<dbReference type="WBParaSite" id="maker-unitig_20373-snap-gene-0.2-mRNA-1">
    <property type="protein sequence ID" value="maker-unitig_20373-snap-gene-0.2-mRNA-1"/>
    <property type="gene ID" value="maker-unitig_20373-snap-gene-0.2"/>
</dbReference>